<proteinExistence type="predicted"/>
<dbReference type="Proteomes" id="UP000790787">
    <property type="component" value="Chromosome 19"/>
</dbReference>
<protein>
    <submittedName>
        <fullName evidence="2">Uncharacterized protein LOC142173415</fullName>
    </submittedName>
</protein>
<name>A0AC58TD06_TOBAC</name>
<evidence type="ECO:0000313" key="2">
    <source>
        <dbReference type="RefSeq" id="XP_075095103.1"/>
    </source>
</evidence>
<reference evidence="1" key="1">
    <citation type="journal article" date="2014" name="Nat. Commun.">
        <title>The tobacco genome sequence and its comparison with those of tomato and potato.</title>
        <authorList>
            <person name="Sierro N."/>
            <person name="Battey J.N."/>
            <person name="Ouadi S."/>
            <person name="Bakaher N."/>
            <person name="Bovet L."/>
            <person name="Willig A."/>
            <person name="Goepfert S."/>
            <person name="Peitsch M.C."/>
            <person name="Ivanov N.V."/>
        </authorList>
    </citation>
    <scope>NUCLEOTIDE SEQUENCE [LARGE SCALE GENOMIC DNA]</scope>
</reference>
<gene>
    <name evidence="2" type="primary">LOC142173415</name>
</gene>
<organism evidence="1 2">
    <name type="scientific">Nicotiana tabacum</name>
    <name type="common">Common tobacco</name>
    <dbReference type="NCBI Taxonomy" id="4097"/>
    <lineage>
        <taxon>Eukaryota</taxon>
        <taxon>Viridiplantae</taxon>
        <taxon>Streptophyta</taxon>
        <taxon>Embryophyta</taxon>
        <taxon>Tracheophyta</taxon>
        <taxon>Spermatophyta</taxon>
        <taxon>Magnoliopsida</taxon>
        <taxon>eudicotyledons</taxon>
        <taxon>Gunneridae</taxon>
        <taxon>Pentapetalae</taxon>
        <taxon>asterids</taxon>
        <taxon>lamiids</taxon>
        <taxon>Solanales</taxon>
        <taxon>Solanaceae</taxon>
        <taxon>Nicotianoideae</taxon>
        <taxon>Nicotianeae</taxon>
        <taxon>Nicotiana</taxon>
    </lineage>
</organism>
<evidence type="ECO:0000313" key="1">
    <source>
        <dbReference type="Proteomes" id="UP000790787"/>
    </source>
</evidence>
<reference evidence="2" key="2">
    <citation type="submission" date="2025-08" db="UniProtKB">
        <authorList>
            <consortium name="RefSeq"/>
        </authorList>
    </citation>
    <scope>IDENTIFICATION</scope>
    <source>
        <tissue evidence="2">Leaf</tissue>
    </source>
</reference>
<sequence length="286" mass="31931">MVIDYPRLRTLVPQHGTQAMILALDATLPAQPARGGVREGRCHPRGGSDAHCYAFPSKTKVVTSNAIITGIVHVCHIDASILFDPDSTYLYMSSCFVSYLDMTHDSLPALVYVSTPVGDSVVVHCVYRSCVVSIRSYETRVDLLLLNMMDFYGILGMDWLSSYHGILDCHAMTMTLAMSSLPWLKWKGSLGHIPSRVVSFLKAQWMVEKRCLAYLPFVRDVNVDTPMVDSVPVVRDIPSVFATDLLGIPSDRDIDFAIDLAPCTQRIFIPPYRIAPVELRESEEQF</sequence>
<accession>A0AC58TD06</accession>
<dbReference type="RefSeq" id="XP_075095103.1">
    <property type="nucleotide sequence ID" value="XM_075239002.1"/>
</dbReference>
<keyword evidence="1" id="KW-1185">Reference proteome</keyword>